<dbReference type="PANTHER" id="PTHR30308:SF2">
    <property type="entry name" value="SSRA-BINDING PROTEIN"/>
    <property type="match status" value="1"/>
</dbReference>
<evidence type="ECO:0000313" key="5">
    <source>
        <dbReference type="EMBL" id="AGF77803.1"/>
    </source>
</evidence>
<evidence type="ECO:0000313" key="6">
    <source>
        <dbReference type="Proteomes" id="UP000011721"/>
    </source>
</evidence>
<dbReference type="GO" id="GO:0005829">
    <property type="term" value="C:cytosol"/>
    <property type="evidence" value="ECO:0007669"/>
    <property type="project" value="TreeGrafter"/>
</dbReference>
<comment type="function">
    <text evidence="3">Required for rescue of stalled ribosomes mediated by trans-translation. Binds to transfer-messenger RNA (tmRNA), required for stable association of tmRNA with ribosomes. tmRNA and SmpB together mimic tRNA shape, replacing the anticodon stem-loop with SmpB. tmRNA is encoded by the ssrA gene; the 2 termini fold to resemble tRNA(Ala) and it encodes a 'tag peptide', a short internal open reading frame. During trans-translation Ala-aminoacylated tmRNA acts like a tRNA, entering the A-site of stalled ribosomes, displacing the stalled mRNA. The ribosome then switches to translate the ORF on the tmRNA; the nascent peptide is terminated with the 'tag peptide' encoded by the tmRNA and targeted for degradation. The ribosome is freed to recommence translation, which seems to be the essential function of trans-translation.</text>
</comment>
<evidence type="ECO:0000256" key="2">
    <source>
        <dbReference type="ARBA" id="ARBA00022884"/>
    </source>
</evidence>
<dbReference type="eggNOG" id="COG0691">
    <property type="taxonomic scope" value="Bacteria"/>
</dbReference>
<evidence type="ECO:0000256" key="4">
    <source>
        <dbReference type="SAM" id="MobiDB-lite"/>
    </source>
</evidence>
<dbReference type="PATRIC" id="fig|1167006.5.peg.1368"/>
<dbReference type="NCBIfam" id="TIGR00086">
    <property type="entry name" value="smpB"/>
    <property type="match status" value="1"/>
</dbReference>
<dbReference type="RefSeq" id="WP_015403495.1">
    <property type="nucleotide sequence ID" value="NC_020304.1"/>
</dbReference>
<reference evidence="6" key="1">
    <citation type="journal article" date="2013" name="Stand. Genomic Sci.">
        <title>Complete genome sequence of Desulfocapsa sulfexigens, a marine deltaproteobacterium specialized in disproportionating inorganic sulfur compounds.</title>
        <authorList>
            <person name="Finster K.W."/>
            <person name="Kjeldsen K.U."/>
            <person name="Kube M."/>
            <person name="Reinhardt R."/>
            <person name="Mussmann M."/>
            <person name="Amann R."/>
            <person name="Schreiber L."/>
        </authorList>
    </citation>
    <scope>NUCLEOTIDE SEQUENCE [LARGE SCALE GENOMIC DNA]</scope>
    <source>
        <strain evidence="6">DSM 10523 / SB164P1</strain>
    </source>
</reference>
<dbReference type="PROSITE" id="PS01317">
    <property type="entry name" value="SSRP"/>
    <property type="match status" value="1"/>
</dbReference>
<keyword evidence="6" id="KW-1185">Reference proteome</keyword>
<evidence type="ECO:0000256" key="1">
    <source>
        <dbReference type="ARBA" id="ARBA00022490"/>
    </source>
</evidence>
<organism evidence="5 6">
    <name type="scientific">Desulfocapsa sulfexigens (strain DSM 10523 / SB164P1)</name>
    <dbReference type="NCBI Taxonomy" id="1167006"/>
    <lineage>
        <taxon>Bacteria</taxon>
        <taxon>Pseudomonadati</taxon>
        <taxon>Thermodesulfobacteriota</taxon>
        <taxon>Desulfobulbia</taxon>
        <taxon>Desulfobulbales</taxon>
        <taxon>Desulfocapsaceae</taxon>
        <taxon>Desulfocapsa</taxon>
    </lineage>
</organism>
<dbReference type="AlphaFoldDB" id="M1P2T8"/>
<keyword evidence="1 3" id="KW-0963">Cytoplasm</keyword>
<evidence type="ECO:0000256" key="3">
    <source>
        <dbReference type="HAMAP-Rule" id="MF_00023"/>
    </source>
</evidence>
<proteinExistence type="inferred from homology"/>
<dbReference type="InterPro" id="IPR000037">
    <property type="entry name" value="SsrA-bd_prot"/>
</dbReference>
<comment type="subcellular location">
    <subcellularLocation>
        <location evidence="3">Cytoplasm</location>
    </subcellularLocation>
    <text evidence="3">The tmRNA-SmpB complex associates with stalled 70S ribosomes.</text>
</comment>
<dbReference type="HAMAP" id="MF_00023">
    <property type="entry name" value="SmpB"/>
    <property type="match status" value="1"/>
</dbReference>
<dbReference type="KEGG" id="dsf:UWK_01238"/>
<dbReference type="GO" id="GO:0070929">
    <property type="term" value="P:trans-translation"/>
    <property type="evidence" value="ECO:0007669"/>
    <property type="project" value="UniProtKB-UniRule"/>
</dbReference>
<dbReference type="CDD" id="cd09294">
    <property type="entry name" value="SmpB"/>
    <property type="match status" value="1"/>
</dbReference>
<comment type="similarity">
    <text evidence="3">Belongs to the SmpB family.</text>
</comment>
<dbReference type="GO" id="GO:0003723">
    <property type="term" value="F:RNA binding"/>
    <property type="evidence" value="ECO:0007669"/>
    <property type="project" value="UniProtKB-UniRule"/>
</dbReference>
<dbReference type="NCBIfam" id="NF003843">
    <property type="entry name" value="PRK05422.1"/>
    <property type="match status" value="1"/>
</dbReference>
<name>M1P2T8_DESSD</name>
<dbReference type="GO" id="GO:0070930">
    <property type="term" value="P:trans-translation-dependent protein tagging"/>
    <property type="evidence" value="ECO:0007669"/>
    <property type="project" value="TreeGrafter"/>
</dbReference>
<dbReference type="Proteomes" id="UP000011721">
    <property type="component" value="Chromosome"/>
</dbReference>
<dbReference type="InterPro" id="IPR023620">
    <property type="entry name" value="SmpB"/>
</dbReference>
<dbReference type="OrthoDB" id="9805462at2"/>
<dbReference type="STRING" id="1167006.UWK_01238"/>
<gene>
    <name evidence="3" type="primary">smpB</name>
    <name evidence="5" type="ordered locus">UWK_01238</name>
</gene>
<dbReference type="PANTHER" id="PTHR30308">
    <property type="entry name" value="TMRNA-BINDING COMPONENT OF TRANS-TRANSLATION TAGGING COMPLEX"/>
    <property type="match status" value="1"/>
</dbReference>
<dbReference type="Gene3D" id="2.40.280.10">
    <property type="match status" value="1"/>
</dbReference>
<protein>
    <recommendedName>
        <fullName evidence="3">SsrA-binding protein</fullName>
    </recommendedName>
    <alternativeName>
        <fullName evidence="3">Small protein B</fullName>
    </alternativeName>
</protein>
<sequence>MGNKGTDRAVKIVCKNKKAFHDYHIDDRYEAGMVLNGPEVKSLRAGKANLRDGYAQIDSRGELYLHNVHISMYSFATHNPNEPMRVRKLLLHKRELRKLIGKLKEKGLALVPLKIYFVGNGKAKIELGLARGKKQYDKRASLKEQQSNRELQREMRHGKIG</sequence>
<dbReference type="SUPFAM" id="SSF74982">
    <property type="entry name" value="Small protein B (SmpB)"/>
    <property type="match status" value="1"/>
</dbReference>
<dbReference type="InterPro" id="IPR020081">
    <property type="entry name" value="SsrA-bd_prot_CS"/>
</dbReference>
<feature type="region of interest" description="Disordered" evidence="4">
    <location>
        <begin position="138"/>
        <end position="161"/>
    </location>
</feature>
<dbReference type="EMBL" id="CP003985">
    <property type="protein sequence ID" value="AGF77803.1"/>
    <property type="molecule type" value="Genomic_DNA"/>
</dbReference>
<dbReference type="Pfam" id="PF01668">
    <property type="entry name" value="SmpB"/>
    <property type="match status" value="1"/>
</dbReference>
<keyword evidence="2 3" id="KW-0694">RNA-binding</keyword>
<dbReference type="HOGENOM" id="CLU_108953_0_1_7"/>
<accession>M1P2T8</accession>